<dbReference type="Pfam" id="PF05960">
    <property type="entry name" value="DUF885"/>
    <property type="match status" value="1"/>
</dbReference>
<dbReference type="RefSeq" id="WP_371843257.1">
    <property type="nucleotide sequence ID" value="NZ_JBGMEL010000006.1"/>
</dbReference>
<name>A0ABV4NMA9_9GAMM</name>
<feature type="signal peptide" evidence="1">
    <location>
        <begin position="1"/>
        <end position="24"/>
    </location>
</feature>
<accession>A0ABV4NMA9</accession>
<keyword evidence="1" id="KW-0732">Signal</keyword>
<comment type="caution">
    <text evidence="2">The sequence shown here is derived from an EMBL/GenBank/DDBJ whole genome shotgun (WGS) entry which is preliminary data.</text>
</comment>
<evidence type="ECO:0000313" key="3">
    <source>
        <dbReference type="Proteomes" id="UP001569414"/>
    </source>
</evidence>
<evidence type="ECO:0000313" key="2">
    <source>
        <dbReference type="EMBL" id="MFA0790543.1"/>
    </source>
</evidence>
<evidence type="ECO:0000256" key="1">
    <source>
        <dbReference type="SAM" id="SignalP"/>
    </source>
</evidence>
<dbReference type="Proteomes" id="UP001569414">
    <property type="component" value="Unassembled WGS sequence"/>
</dbReference>
<dbReference type="PANTHER" id="PTHR33361:SF2">
    <property type="entry name" value="DUF885 DOMAIN-CONTAINING PROTEIN"/>
    <property type="match status" value="1"/>
</dbReference>
<dbReference type="PROSITE" id="PS51257">
    <property type="entry name" value="PROKAR_LIPOPROTEIN"/>
    <property type="match status" value="1"/>
</dbReference>
<dbReference type="EMBL" id="JBGMEL010000006">
    <property type="protein sequence ID" value="MFA0790543.1"/>
    <property type="molecule type" value="Genomic_DNA"/>
</dbReference>
<keyword evidence="3" id="KW-1185">Reference proteome</keyword>
<dbReference type="InterPro" id="IPR010281">
    <property type="entry name" value="DUF885"/>
</dbReference>
<proteinExistence type="predicted"/>
<protein>
    <submittedName>
        <fullName evidence="2">DUF885 family protein</fullName>
    </submittedName>
</protein>
<dbReference type="PANTHER" id="PTHR33361">
    <property type="entry name" value="GLR0591 PROTEIN"/>
    <property type="match status" value="1"/>
</dbReference>
<sequence>MTYLYKVSVGMLALSSALFGCSVANDMADTESSSAFDSSEKLHNLANQYSEIFLTNSQTDSYFLNVPSDRHNLFLNNSPDGFSSLGDSEDEILKNLANIDPANLKSDQERAFYFKLKEQLEANVGVRVCKAELWSVNHMFGPHIRLSLLSEFQPVETVQNKSDAIERWRSASGYYEQEIINLKDGLKLGYSAPKSVVSRVIKQVDALTRIPIDEHPFFSLAQRAEDPKFAAAFKQVLVDDLIPSMKRYNEFLKIDYLPKARVELGIHAIPNGRECYMAQYRSYTGLQRTPEQVFQLGLNAVKKNKIEITRLGALFYQAESFSEAVERASEDKSQKFNSADEMHEFYEALVAKSKDLSADFFYGMPSMVMEVKAIPEYEQGSGRSAHYTPGNEERTARFAYDPTTYKSSSYASAETVTIHEGYPGHHMQIALSQEQDTFHQIESTFMNGAFVEGWGRYAEHLAEEADIYQYASTKILRRAWPARGMVADTGMHLLGWSNEEVADFLRESGASFAKDPSALMDRMAVMPAQLTSYDSGALEIFALRELMQKELDEGFDIKDFHEIILKNGSLPLPMLNGKVWAFIQEKKKG</sequence>
<organism evidence="2 3">
    <name type="scientific">Microbulbifer echini</name>
    <dbReference type="NCBI Taxonomy" id="1529067"/>
    <lineage>
        <taxon>Bacteria</taxon>
        <taxon>Pseudomonadati</taxon>
        <taxon>Pseudomonadota</taxon>
        <taxon>Gammaproteobacteria</taxon>
        <taxon>Cellvibrionales</taxon>
        <taxon>Microbulbiferaceae</taxon>
        <taxon>Microbulbifer</taxon>
    </lineage>
</organism>
<feature type="chain" id="PRO_5045808193" evidence="1">
    <location>
        <begin position="25"/>
        <end position="589"/>
    </location>
</feature>
<reference evidence="2 3" key="1">
    <citation type="submission" date="2024-08" db="EMBL/GenBank/DDBJ databases">
        <authorList>
            <person name="Ishaq N."/>
        </authorList>
    </citation>
    <scope>NUCLEOTIDE SEQUENCE [LARGE SCALE GENOMIC DNA]</scope>
    <source>
        <strain evidence="2 3">JCM 30400</strain>
    </source>
</reference>
<gene>
    <name evidence="2" type="ORF">ACCI51_08280</name>
</gene>